<name>A0A8S5Q5J7_9VIRU</name>
<accession>A0A8S5Q5J7</accession>
<sequence>MSDIASLIRQLAGCQGSVIKVCEVTSVDRSARTIDCQPLDESAPILGATLQADGEGKEGITLYPKKGALVIVALVDGTPLGAVILTDEIDELDVKIGDMSVQITKEGILLNEGKLGGLIKVEELTTKINTLEREVNDLKQVLSTWTPVPQDGGSSLKASISSWAGKQIQLSKRGDYEDTKVKH</sequence>
<organism evidence="1">
    <name type="scientific">virus sp. ct87y24</name>
    <dbReference type="NCBI Taxonomy" id="2825805"/>
    <lineage>
        <taxon>Viruses</taxon>
    </lineage>
</organism>
<protein>
    <submittedName>
        <fullName evidence="1">Baseplate protein</fullName>
    </submittedName>
</protein>
<reference evidence="1" key="1">
    <citation type="journal article" date="2021" name="Proc. Natl. Acad. Sci. U.S.A.">
        <title>A Catalog of Tens of Thousands of Viruses from Human Metagenomes Reveals Hidden Associations with Chronic Diseases.</title>
        <authorList>
            <person name="Tisza M.J."/>
            <person name="Buck C.B."/>
        </authorList>
    </citation>
    <scope>NUCLEOTIDE SEQUENCE</scope>
    <source>
        <strain evidence="1">Ct87y24</strain>
    </source>
</reference>
<evidence type="ECO:0000313" key="1">
    <source>
        <dbReference type="EMBL" id="DAE14591.1"/>
    </source>
</evidence>
<dbReference type="EMBL" id="BK015588">
    <property type="protein sequence ID" value="DAE14591.1"/>
    <property type="molecule type" value="Genomic_DNA"/>
</dbReference>
<proteinExistence type="predicted"/>